<evidence type="ECO:0000313" key="2">
    <source>
        <dbReference type="EMBL" id="GAA1831713.1"/>
    </source>
</evidence>
<keyword evidence="3" id="KW-1185">Reference proteome</keyword>
<comment type="caution">
    <text evidence="2">The sequence shown here is derived from an EMBL/GenBank/DDBJ whole genome shotgun (WGS) entry which is preliminary data.</text>
</comment>
<feature type="region of interest" description="Disordered" evidence="1">
    <location>
        <begin position="1"/>
        <end position="52"/>
    </location>
</feature>
<dbReference type="Proteomes" id="UP001501746">
    <property type="component" value="Unassembled WGS sequence"/>
</dbReference>
<proteinExistence type="predicted"/>
<gene>
    <name evidence="2" type="ORF">GCM10009750_14640</name>
</gene>
<organism evidence="2 3">
    <name type="scientific">Agromyces salentinus</name>
    <dbReference type="NCBI Taxonomy" id="269421"/>
    <lineage>
        <taxon>Bacteria</taxon>
        <taxon>Bacillati</taxon>
        <taxon>Actinomycetota</taxon>
        <taxon>Actinomycetes</taxon>
        <taxon>Micrococcales</taxon>
        <taxon>Microbacteriaceae</taxon>
        <taxon>Agromyces</taxon>
    </lineage>
</organism>
<dbReference type="RefSeq" id="WP_164863623.1">
    <property type="nucleotide sequence ID" value="NZ_BAAANK010000003.1"/>
</dbReference>
<evidence type="ECO:0000256" key="1">
    <source>
        <dbReference type="SAM" id="MobiDB-lite"/>
    </source>
</evidence>
<sequence>MAKNTGRGHRTGAVRGRSEFQHNGSWFKRDTATGRIMNGSPKQHKGVRNEKN</sequence>
<name>A0ABP4YUZ7_9MICO</name>
<feature type="compositionally biased region" description="Basic residues" evidence="1">
    <location>
        <begin position="1"/>
        <end position="12"/>
    </location>
</feature>
<protein>
    <submittedName>
        <fullName evidence="2">Uncharacterized protein</fullName>
    </submittedName>
</protein>
<reference evidence="3" key="1">
    <citation type="journal article" date="2019" name="Int. J. Syst. Evol. Microbiol.">
        <title>The Global Catalogue of Microorganisms (GCM) 10K type strain sequencing project: providing services to taxonomists for standard genome sequencing and annotation.</title>
        <authorList>
            <consortium name="The Broad Institute Genomics Platform"/>
            <consortium name="The Broad Institute Genome Sequencing Center for Infectious Disease"/>
            <person name="Wu L."/>
            <person name="Ma J."/>
        </authorList>
    </citation>
    <scope>NUCLEOTIDE SEQUENCE [LARGE SCALE GENOMIC DNA]</scope>
    <source>
        <strain evidence="3">JCM 14323</strain>
    </source>
</reference>
<evidence type="ECO:0000313" key="3">
    <source>
        <dbReference type="Proteomes" id="UP001501746"/>
    </source>
</evidence>
<dbReference type="EMBL" id="BAAANK010000003">
    <property type="protein sequence ID" value="GAA1831713.1"/>
    <property type="molecule type" value="Genomic_DNA"/>
</dbReference>
<accession>A0ABP4YUZ7</accession>